<dbReference type="SUPFAM" id="SSF53474">
    <property type="entry name" value="alpha/beta-Hydrolases"/>
    <property type="match status" value="1"/>
</dbReference>
<name>X1TG69_9ZZZZ</name>
<evidence type="ECO:0000313" key="2">
    <source>
        <dbReference type="EMBL" id="GAI90361.1"/>
    </source>
</evidence>
<evidence type="ECO:0000259" key="1">
    <source>
        <dbReference type="Pfam" id="PF00326"/>
    </source>
</evidence>
<proteinExistence type="predicted"/>
<dbReference type="InterPro" id="IPR029058">
    <property type="entry name" value="AB_hydrolase_fold"/>
</dbReference>
<organism evidence="2">
    <name type="scientific">marine sediment metagenome</name>
    <dbReference type="NCBI Taxonomy" id="412755"/>
    <lineage>
        <taxon>unclassified sequences</taxon>
        <taxon>metagenomes</taxon>
        <taxon>ecological metagenomes</taxon>
    </lineage>
</organism>
<gene>
    <name evidence="2" type="ORF">S12H4_36321</name>
</gene>
<feature type="domain" description="Peptidase S9 prolyl oligopeptidase catalytic" evidence="1">
    <location>
        <begin position="13"/>
        <end position="81"/>
    </location>
</feature>
<dbReference type="InterPro" id="IPR001375">
    <property type="entry name" value="Peptidase_S9_cat"/>
</dbReference>
<dbReference type="GO" id="GO:0008236">
    <property type="term" value="F:serine-type peptidase activity"/>
    <property type="evidence" value="ECO:0007669"/>
    <property type="project" value="InterPro"/>
</dbReference>
<dbReference type="GO" id="GO:0006508">
    <property type="term" value="P:proteolysis"/>
    <property type="evidence" value="ECO:0007669"/>
    <property type="project" value="InterPro"/>
</dbReference>
<feature type="non-terminal residue" evidence="2">
    <location>
        <position position="1"/>
    </location>
</feature>
<dbReference type="EMBL" id="BARW01021645">
    <property type="protein sequence ID" value="GAI90361.1"/>
    <property type="molecule type" value="Genomic_DNA"/>
</dbReference>
<protein>
    <recommendedName>
        <fullName evidence="1">Peptidase S9 prolyl oligopeptidase catalytic domain-containing protein</fullName>
    </recommendedName>
</protein>
<sequence>AAIAPICGGGSPWQAYRLASMPVWVFHGAKDPVVPIEKSEEMVKALKKVNENVKFTVYPEATHDSWTETYDNPELYKWFLNYRKPQ</sequence>
<dbReference type="Pfam" id="PF00326">
    <property type="entry name" value="Peptidase_S9"/>
    <property type="match status" value="1"/>
</dbReference>
<comment type="caution">
    <text evidence="2">The sequence shown here is derived from an EMBL/GenBank/DDBJ whole genome shotgun (WGS) entry which is preliminary data.</text>
</comment>
<dbReference type="Gene3D" id="3.40.50.1820">
    <property type="entry name" value="alpha/beta hydrolase"/>
    <property type="match status" value="1"/>
</dbReference>
<reference evidence="2" key="1">
    <citation type="journal article" date="2014" name="Front. Microbiol.">
        <title>High frequency of phylogenetically diverse reductive dehalogenase-homologous genes in deep subseafloor sedimentary metagenomes.</title>
        <authorList>
            <person name="Kawai M."/>
            <person name="Futagami T."/>
            <person name="Toyoda A."/>
            <person name="Takaki Y."/>
            <person name="Nishi S."/>
            <person name="Hori S."/>
            <person name="Arai W."/>
            <person name="Tsubouchi T."/>
            <person name="Morono Y."/>
            <person name="Uchiyama I."/>
            <person name="Ito T."/>
            <person name="Fujiyama A."/>
            <person name="Inagaki F."/>
            <person name="Takami H."/>
        </authorList>
    </citation>
    <scope>NUCLEOTIDE SEQUENCE</scope>
    <source>
        <strain evidence="2">Expedition CK06-06</strain>
    </source>
</reference>
<accession>X1TG69</accession>
<dbReference type="AlphaFoldDB" id="X1TG69"/>